<feature type="signal peptide" evidence="1">
    <location>
        <begin position="1"/>
        <end position="19"/>
    </location>
</feature>
<feature type="chain" id="PRO_5025384212" evidence="1">
    <location>
        <begin position="20"/>
        <end position="84"/>
    </location>
</feature>
<accession>A0A6A6B364</accession>
<evidence type="ECO:0000256" key="1">
    <source>
        <dbReference type="SAM" id="SignalP"/>
    </source>
</evidence>
<dbReference type="EMBL" id="ML995503">
    <property type="protein sequence ID" value="KAF2137437.1"/>
    <property type="molecule type" value="Genomic_DNA"/>
</dbReference>
<keyword evidence="1" id="KW-0732">Signal</keyword>
<keyword evidence="3" id="KW-1185">Reference proteome</keyword>
<dbReference type="OrthoDB" id="4581360at2759"/>
<evidence type="ECO:0000313" key="2">
    <source>
        <dbReference type="EMBL" id="KAF2137437.1"/>
    </source>
</evidence>
<dbReference type="AlphaFoldDB" id="A0A6A6B364"/>
<gene>
    <name evidence="2" type="ORF">K452DRAFT_302013</name>
</gene>
<dbReference type="Proteomes" id="UP000799438">
    <property type="component" value="Unassembled WGS sequence"/>
</dbReference>
<organism evidence="2 3">
    <name type="scientific">Aplosporella prunicola CBS 121167</name>
    <dbReference type="NCBI Taxonomy" id="1176127"/>
    <lineage>
        <taxon>Eukaryota</taxon>
        <taxon>Fungi</taxon>
        <taxon>Dikarya</taxon>
        <taxon>Ascomycota</taxon>
        <taxon>Pezizomycotina</taxon>
        <taxon>Dothideomycetes</taxon>
        <taxon>Dothideomycetes incertae sedis</taxon>
        <taxon>Botryosphaeriales</taxon>
        <taxon>Aplosporellaceae</taxon>
        <taxon>Aplosporella</taxon>
    </lineage>
</organism>
<name>A0A6A6B364_9PEZI</name>
<sequence>MHYTTIALALFAATGLARTHRLKQMPWANAVSSFEDSEHEMYKICDRSCGPKERECQEGWDCYACCKEFGETKERNVIFKWYKA</sequence>
<reference evidence="2" key="1">
    <citation type="journal article" date="2020" name="Stud. Mycol.">
        <title>101 Dothideomycetes genomes: a test case for predicting lifestyles and emergence of pathogens.</title>
        <authorList>
            <person name="Haridas S."/>
            <person name="Albert R."/>
            <person name="Binder M."/>
            <person name="Bloem J."/>
            <person name="Labutti K."/>
            <person name="Salamov A."/>
            <person name="Andreopoulos B."/>
            <person name="Baker S."/>
            <person name="Barry K."/>
            <person name="Bills G."/>
            <person name="Bluhm B."/>
            <person name="Cannon C."/>
            <person name="Castanera R."/>
            <person name="Culley D."/>
            <person name="Daum C."/>
            <person name="Ezra D."/>
            <person name="Gonzalez J."/>
            <person name="Henrissat B."/>
            <person name="Kuo A."/>
            <person name="Liang C."/>
            <person name="Lipzen A."/>
            <person name="Lutzoni F."/>
            <person name="Magnuson J."/>
            <person name="Mondo S."/>
            <person name="Nolan M."/>
            <person name="Ohm R."/>
            <person name="Pangilinan J."/>
            <person name="Park H.-J."/>
            <person name="Ramirez L."/>
            <person name="Alfaro M."/>
            <person name="Sun H."/>
            <person name="Tritt A."/>
            <person name="Yoshinaga Y."/>
            <person name="Zwiers L.-H."/>
            <person name="Turgeon B."/>
            <person name="Goodwin S."/>
            <person name="Spatafora J."/>
            <person name="Crous P."/>
            <person name="Grigoriev I."/>
        </authorList>
    </citation>
    <scope>NUCLEOTIDE SEQUENCE</scope>
    <source>
        <strain evidence="2">CBS 121167</strain>
    </source>
</reference>
<evidence type="ECO:0000313" key="3">
    <source>
        <dbReference type="Proteomes" id="UP000799438"/>
    </source>
</evidence>
<dbReference type="GeneID" id="54300021"/>
<dbReference type="RefSeq" id="XP_033393152.1">
    <property type="nucleotide sequence ID" value="XM_033542524.1"/>
</dbReference>
<proteinExistence type="predicted"/>
<protein>
    <submittedName>
        <fullName evidence="2">Uncharacterized protein</fullName>
    </submittedName>
</protein>